<dbReference type="OrthoDB" id="4955429at2"/>
<organism evidence="3 4">
    <name type="scientific">Pseudarthrobacter enclensis</name>
    <dbReference type="NCBI Taxonomy" id="993070"/>
    <lineage>
        <taxon>Bacteria</taxon>
        <taxon>Bacillati</taxon>
        <taxon>Actinomycetota</taxon>
        <taxon>Actinomycetes</taxon>
        <taxon>Micrococcales</taxon>
        <taxon>Micrococcaceae</taxon>
        <taxon>Pseudarthrobacter</taxon>
    </lineage>
</organism>
<feature type="region of interest" description="Disordered" evidence="1">
    <location>
        <begin position="170"/>
        <end position="239"/>
    </location>
</feature>
<dbReference type="Pfam" id="PF14530">
    <property type="entry name" value="DUF4439"/>
    <property type="match status" value="1"/>
</dbReference>
<protein>
    <recommendedName>
        <fullName evidence="2">DUF4439 domain-containing protein</fullName>
    </recommendedName>
</protein>
<dbReference type="InterPro" id="IPR012347">
    <property type="entry name" value="Ferritin-like"/>
</dbReference>
<dbReference type="AlphaFoldDB" id="A0A0V8IE28"/>
<dbReference type="InterPro" id="IPR009078">
    <property type="entry name" value="Ferritin-like_SF"/>
</dbReference>
<keyword evidence="4" id="KW-1185">Reference proteome</keyword>
<evidence type="ECO:0000256" key="1">
    <source>
        <dbReference type="SAM" id="MobiDB-lite"/>
    </source>
</evidence>
<evidence type="ECO:0000313" key="3">
    <source>
        <dbReference type="EMBL" id="KSU72753.1"/>
    </source>
</evidence>
<reference evidence="3 4" key="1">
    <citation type="journal article" date="2014" name="Arch. Microbiol.">
        <title>Arthrobacter enclensis sp. nov., isolated from sediment sample.</title>
        <authorList>
            <person name="Dastager S.G."/>
            <person name="Liu Q."/>
            <person name="Tang S.K."/>
            <person name="Krishnamurthi S."/>
            <person name="Lee J.C."/>
            <person name="Li W.J."/>
        </authorList>
    </citation>
    <scope>NUCLEOTIDE SEQUENCE [LARGE SCALE GENOMIC DNA]</scope>
    <source>
        <strain evidence="3 4">NIO-1008</strain>
    </source>
</reference>
<accession>A0A0V8IE28</accession>
<dbReference type="STRING" id="993070.AS031_15940"/>
<comment type="caution">
    <text evidence="3">The sequence shown here is derived from an EMBL/GenBank/DDBJ whole genome shotgun (WGS) entry which is preliminary data.</text>
</comment>
<feature type="compositionally biased region" description="Low complexity" evidence="1">
    <location>
        <begin position="101"/>
        <end position="114"/>
    </location>
</feature>
<dbReference type="Proteomes" id="UP000053199">
    <property type="component" value="Unassembled WGS sequence"/>
</dbReference>
<feature type="domain" description="DUF4439" evidence="2">
    <location>
        <begin position="250"/>
        <end position="376"/>
    </location>
</feature>
<dbReference type="InterPro" id="IPR029447">
    <property type="entry name" value="DUF4439"/>
</dbReference>
<feature type="region of interest" description="Disordered" evidence="1">
    <location>
        <begin position="88"/>
        <end position="114"/>
    </location>
</feature>
<feature type="compositionally biased region" description="Low complexity" evidence="1">
    <location>
        <begin position="170"/>
        <end position="200"/>
    </location>
</feature>
<proteinExistence type="predicted"/>
<dbReference type="Gene3D" id="1.20.1260.10">
    <property type="match status" value="1"/>
</dbReference>
<dbReference type="EMBL" id="LNQM01000008">
    <property type="protein sequence ID" value="KSU72753.1"/>
    <property type="molecule type" value="Genomic_DNA"/>
</dbReference>
<gene>
    <name evidence="3" type="ORF">AS031_15940</name>
</gene>
<evidence type="ECO:0000313" key="4">
    <source>
        <dbReference type="Proteomes" id="UP000053199"/>
    </source>
</evidence>
<feature type="compositionally biased region" description="Low complexity" evidence="1">
    <location>
        <begin position="213"/>
        <end position="239"/>
    </location>
</feature>
<dbReference type="SUPFAM" id="SSF47240">
    <property type="entry name" value="Ferritin-like"/>
    <property type="match status" value="1"/>
</dbReference>
<name>A0A0V8IE28_9MICC</name>
<sequence>MRYVRYTVFALAGLLVLTLGFAVIPGQPPAQEPPSLTEQARASALDDALALRSAGLDLADAAPAGNPVSGPADRVVTLLTFQARALLPAGSPSPSGPAPSGPATATTAPSAAPDPARTAIDLAKAVAASGSRRLEDAATADGGMARLLAGAGTAQLLAASELAAAAGDPGAVAGAATTPGTASSPVGGAPVGSADAAGSPSPAPGSGRGGTPGRCPAPAPAGGQESATGAAPTEAAPELGAPFAGSADAALSAVLQAGQQALYGYQAAMPRLAPADAGSASDFLEQHRQLVADAETRLRQACVAAAPQAPGYVLDAAFLEDPARGLGALEAAALPAYGDLVALTDGADRAWALAALRQATARTVRWGADPGPVPGIVLDTAALPVLPDGEEAQARQ</sequence>
<evidence type="ECO:0000259" key="2">
    <source>
        <dbReference type="Pfam" id="PF14530"/>
    </source>
</evidence>